<protein>
    <submittedName>
        <fullName evidence="1">Uncharacterized protein</fullName>
    </submittedName>
</protein>
<reference evidence="1" key="1">
    <citation type="submission" date="2022-10" db="EMBL/GenBank/DDBJ databases">
        <authorList>
            <person name="Yu W.X."/>
        </authorList>
    </citation>
    <scope>NUCLEOTIDE SEQUENCE</scope>
    <source>
        <strain evidence="1">AAT</strain>
    </source>
</reference>
<proteinExistence type="predicted"/>
<dbReference type="Proteomes" id="UP001209229">
    <property type="component" value="Unassembled WGS sequence"/>
</dbReference>
<evidence type="ECO:0000313" key="2">
    <source>
        <dbReference type="Proteomes" id="UP001209229"/>
    </source>
</evidence>
<name>A0AAE3M890_9BACT</name>
<dbReference type="EMBL" id="JAPDPJ010000071">
    <property type="protein sequence ID" value="MCW3788903.1"/>
    <property type="molecule type" value="Genomic_DNA"/>
</dbReference>
<evidence type="ECO:0000313" key="1">
    <source>
        <dbReference type="EMBL" id="MCW3788903.1"/>
    </source>
</evidence>
<keyword evidence="2" id="KW-1185">Reference proteome</keyword>
<sequence>MAKKVNQHTSLETLLKNSNVFGEKDVISRRKESKISENLKNNKDNKSSPKIKGTYYFEPEIIFDAKCIAYYYRTSIGKILNKALKLYINNAEDLDKARDAYSKKE</sequence>
<comment type="caution">
    <text evidence="1">The sequence shown here is derived from an EMBL/GenBank/DDBJ whole genome shotgun (WGS) entry which is preliminary data.</text>
</comment>
<gene>
    <name evidence="1" type="ORF">OM075_20710</name>
</gene>
<organism evidence="1 2">
    <name type="scientific">Plebeiibacterium sediminum</name>
    <dbReference type="NCBI Taxonomy" id="2992112"/>
    <lineage>
        <taxon>Bacteria</taxon>
        <taxon>Pseudomonadati</taxon>
        <taxon>Bacteroidota</taxon>
        <taxon>Bacteroidia</taxon>
        <taxon>Marinilabiliales</taxon>
        <taxon>Marinilabiliaceae</taxon>
        <taxon>Plebeiibacterium</taxon>
    </lineage>
</organism>
<dbReference type="RefSeq" id="WP_301192459.1">
    <property type="nucleotide sequence ID" value="NZ_JAPDPJ010000071.1"/>
</dbReference>
<accession>A0AAE3M890</accession>
<dbReference type="AlphaFoldDB" id="A0AAE3M890"/>